<keyword evidence="1" id="KW-0812">Transmembrane</keyword>
<dbReference type="InterPro" id="IPR025263">
    <property type="entry name" value="YhdP_central"/>
</dbReference>
<evidence type="ECO:0000313" key="3">
    <source>
        <dbReference type="EMBL" id="SMX50071.1"/>
    </source>
</evidence>
<organism evidence="3 4">
    <name type="scientific">Maliponia aquimaris</name>
    <dbReference type="NCBI Taxonomy" id="1673631"/>
    <lineage>
        <taxon>Bacteria</taxon>
        <taxon>Pseudomonadati</taxon>
        <taxon>Pseudomonadota</taxon>
        <taxon>Alphaproteobacteria</taxon>
        <taxon>Rhodobacterales</taxon>
        <taxon>Paracoccaceae</taxon>
        <taxon>Maliponia</taxon>
    </lineage>
</organism>
<sequence>MRKNQEPGDRPPRRRRRRGRIVGALLFVLIAAAAGAAVWMVGRPVEAPAWVRERIEARIAQALPGISVDFGSVSLLVQPSGLARVILWDVDIRNRLGNPIAQLSDIEAGISPTALLSGEIVLREAQVSGAFVTLRRDPQGKIGLALGDAFAEATETPDLGQILERIDALLLDPRLSGLEVFEADALTLRYEDQRARRGWTADGGRLRIARADGVLTLTGDVALLAGGDGVATVEIEAQSPIGARSIDFGILLDGLASRDIATQSPALAWLHDLDAPISGTLRSGVDTDGALKPLEATLQIGKGVLQPTRATRALPFDAAETQFSYSPEAGLLRFDRIRLVSPLATLTAVGTARLDGIETGWPEGLTGQFSLSGLSLAKGALLDRPVAVSGAEMAFKLLLDPFRMTLGELRVTDPAYPLRVSGAVAAQDNGWRLALDAHAARTDPQQVMGFWPEGMFPGVRLWITNNVQSGQLEDIHYALRLDPGADQPRNFLDFAFSDGVATYNPRLPGLTGAAGRITIYDGRLGLRLDAGEIDAGGGPIDVADSEFVIADLKAKPVVGEIRLQAAGSVTAALHYLNNDAWRVVEKAERTVDVATGTTRVSGRITVPFMAGLTLPQVGLDLAGVLTGVDAPAAIPGKPLTADRLDLRLTNEAVSIEGAVLVQGVPATGRWERPLQGSGGTVAARVTLSPDTLAALGIGLPQGMLRGSGTGDLRIDLPRGAAARFALSSDLGGMGLSVPALGWDMAPGTRGRFDIAGTLGTVPVIDRLTLSGGGLEADGRILLDGAGRFDRLELTRLTVGDWLDVSGRLLNRGAQASPAIEVDAGRVDMRSAPFTASSGTAGTDPGTGGGAPLTLALDSLRLTDAIVLERFRGSFDTVRGLNGRFEARLGGRTPVKGRAVPQQTGTAFRITGEDAGDVLRAAGLLKTVRNGTFRLDIAPVQGQPGSWDGLMQIEGARLREAPGIAALLDAVSIVGLIDQLNGPGIFFSEVEARFRLTPNRIVVSRSSAVGPSMGISMDGYYDLTTGQMDMQGVLSPIYIVNGIGRLISRQGEGLIGFNFNLRGPVDNPRVSVNPLSVFTPGMFRDIFRRPPPELSQ</sequence>
<gene>
    <name evidence="3" type="ORF">MAA8898_04587</name>
</gene>
<evidence type="ECO:0000259" key="2">
    <source>
        <dbReference type="Pfam" id="PF13116"/>
    </source>
</evidence>
<keyword evidence="1" id="KW-1133">Transmembrane helix</keyword>
<reference evidence="3 4" key="1">
    <citation type="submission" date="2017-05" db="EMBL/GenBank/DDBJ databases">
        <authorList>
            <person name="Song R."/>
            <person name="Chenine A.L."/>
            <person name="Ruprecht R.M."/>
        </authorList>
    </citation>
    <scope>NUCLEOTIDE SEQUENCE [LARGE SCALE GENOMIC DNA]</scope>
    <source>
        <strain evidence="3 4">CECT 8898</strain>
    </source>
</reference>
<evidence type="ECO:0000256" key="1">
    <source>
        <dbReference type="SAM" id="Phobius"/>
    </source>
</evidence>
<dbReference type="EMBL" id="FXYF01000019">
    <property type="protein sequence ID" value="SMX50071.1"/>
    <property type="molecule type" value="Genomic_DNA"/>
</dbReference>
<name>A0A238L5H9_9RHOB</name>
<keyword evidence="4" id="KW-1185">Reference proteome</keyword>
<dbReference type="Proteomes" id="UP000207598">
    <property type="component" value="Unassembled WGS sequence"/>
</dbReference>
<dbReference type="OrthoDB" id="7161641at2"/>
<feature type="transmembrane region" description="Helical" evidence="1">
    <location>
        <begin position="21"/>
        <end position="42"/>
    </location>
</feature>
<evidence type="ECO:0000313" key="4">
    <source>
        <dbReference type="Proteomes" id="UP000207598"/>
    </source>
</evidence>
<feature type="domain" description="YhdP central" evidence="2">
    <location>
        <begin position="359"/>
        <end position="740"/>
    </location>
</feature>
<protein>
    <recommendedName>
        <fullName evidence="2">YhdP central domain-containing protein</fullName>
    </recommendedName>
</protein>
<dbReference type="AlphaFoldDB" id="A0A238L5H9"/>
<proteinExistence type="predicted"/>
<accession>A0A238L5H9</accession>
<keyword evidence="1" id="KW-0472">Membrane</keyword>
<dbReference type="Pfam" id="PF13116">
    <property type="entry name" value="YhdP"/>
    <property type="match status" value="1"/>
</dbReference>